<name>A0ABU5EJP0_9FLAO</name>
<comment type="caution">
    <text evidence="2">The sequence shown here is derived from an EMBL/GenBank/DDBJ whole genome shotgun (WGS) entry which is preliminary data.</text>
</comment>
<dbReference type="RefSeq" id="WP_320554576.1">
    <property type="nucleotide sequence ID" value="NZ_JAXDAE010000001.1"/>
</dbReference>
<gene>
    <name evidence="2" type="ORF">SNF14_02560</name>
</gene>
<feature type="chain" id="PRO_5045057402" description="Lipocalin-like domain-containing protein" evidence="1">
    <location>
        <begin position="19"/>
        <end position="193"/>
    </location>
</feature>
<protein>
    <recommendedName>
        <fullName evidence="4">Lipocalin-like domain-containing protein</fullName>
    </recommendedName>
</protein>
<proteinExistence type="predicted"/>
<evidence type="ECO:0000313" key="3">
    <source>
        <dbReference type="Proteomes" id="UP001285855"/>
    </source>
</evidence>
<reference evidence="2 3" key="1">
    <citation type="submission" date="2023-11" db="EMBL/GenBank/DDBJ databases">
        <title>Winogradskyella pelagius sp. nov., isolated from coastal sediment.</title>
        <authorList>
            <person name="Li F."/>
        </authorList>
    </citation>
    <scope>NUCLEOTIDE SEQUENCE [LARGE SCALE GENOMIC DNA]</scope>
    <source>
        <strain evidence="2 3">KCTC 23502</strain>
    </source>
</reference>
<evidence type="ECO:0000313" key="2">
    <source>
        <dbReference type="EMBL" id="MDY2586207.1"/>
    </source>
</evidence>
<evidence type="ECO:0000256" key="1">
    <source>
        <dbReference type="SAM" id="SignalP"/>
    </source>
</evidence>
<keyword evidence="1" id="KW-0732">Signal</keyword>
<keyword evidence="3" id="KW-1185">Reference proteome</keyword>
<dbReference type="EMBL" id="JAXDAE010000001">
    <property type="protein sequence ID" value="MDY2586207.1"/>
    <property type="molecule type" value="Genomic_DNA"/>
</dbReference>
<sequence length="193" mass="21231">MKKLTILLCLFTLFFAFTCENEPLDFDSESTQTETELLGDWDLVEFDVSVSSTTNFQGQEFTSDVQILSIDENYTLSFTAGNYSTSGGYTLTADVITNGVEVSGEPYSIENITGSGSYSVNGNEMIVDGSFFEFTFDGIDLSQFQGEQTTDFQVSVDGQTLTFFQNETTNETDATTGITTTNVIVSSSVWTRQ</sequence>
<evidence type="ECO:0008006" key="4">
    <source>
        <dbReference type="Google" id="ProtNLM"/>
    </source>
</evidence>
<feature type="signal peptide" evidence="1">
    <location>
        <begin position="1"/>
        <end position="18"/>
    </location>
</feature>
<dbReference type="Proteomes" id="UP001285855">
    <property type="component" value="Unassembled WGS sequence"/>
</dbReference>
<organism evidence="2 3">
    <name type="scientific">Winogradskyella aquimaris</name>
    <dbReference type="NCBI Taxonomy" id="864074"/>
    <lineage>
        <taxon>Bacteria</taxon>
        <taxon>Pseudomonadati</taxon>
        <taxon>Bacteroidota</taxon>
        <taxon>Flavobacteriia</taxon>
        <taxon>Flavobacteriales</taxon>
        <taxon>Flavobacteriaceae</taxon>
        <taxon>Winogradskyella</taxon>
    </lineage>
</organism>
<accession>A0ABU5EJP0</accession>